<evidence type="ECO:0000313" key="1">
    <source>
        <dbReference type="EMBL" id="KKL79543.1"/>
    </source>
</evidence>
<sequence length="138" mass="15211">MIRFYQNGTEFFPFGPEPFGELLLELDGSSSYVSSQSPETQLHIRSRVGEATQRALGGPEIPHSDAGVPIVPAGELSFTRQERELSEAPSTWLPALLRTLVVTAKKKEVFNEGGLLRFVKTVLELDGDTPIDIQSVLR</sequence>
<organism evidence="1">
    <name type="scientific">marine sediment metagenome</name>
    <dbReference type="NCBI Taxonomy" id="412755"/>
    <lineage>
        <taxon>unclassified sequences</taxon>
        <taxon>metagenomes</taxon>
        <taxon>ecological metagenomes</taxon>
    </lineage>
</organism>
<name>A0A0F9EZI9_9ZZZZ</name>
<gene>
    <name evidence="1" type="ORF">LCGC14_2013780</name>
</gene>
<comment type="caution">
    <text evidence="1">The sequence shown here is derived from an EMBL/GenBank/DDBJ whole genome shotgun (WGS) entry which is preliminary data.</text>
</comment>
<accession>A0A0F9EZI9</accession>
<proteinExistence type="predicted"/>
<protein>
    <submittedName>
        <fullName evidence="1">Uncharacterized protein</fullName>
    </submittedName>
</protein>
<dbReference type="EMBL" id="LAZR01023139">
    <property type="protein sequence ID" value="KKL79543.1"/>
    <property type="molecule type" value="Genomic_DNA"/>
</dbReference>
<dbReference type="AlphaFoldDB" id="A0A0F9EZI9"/>
<reference evidence="1" key="1">
    <citation type="journal article" date="2015" name="Nature">
        <title>Complex archaea that bridge the gap between prokaryotes and eukaryotes.</title>
        <authorList>
            <person name="Spang A."/>
            <person name="Saw J.H."/>
            <person name="Jorgensen S.L."/>
            <person name="Zaremba-Niedzwiedzka K."/>
            <person name="Martijn J."/>
            <person name="Lind A.E."/>
            <person name="van Eijk R."/>
            <person name="Schleper C."/>
            <person name="Guy L."/>
            <person name="Ettema T.J."/>
        </authorList>
    </citation>
    <scope>NUCLEOTIDE SEQUENCE</scope>
</reference>